<dbReference type="GO" id="GO:0000145">
    <property type="term" value="C:exocyst"/>
    <property type="evidence" value="ECO:0007669"/>
    <property type="project" value="InterPro"/>
</dbReference>
<comment type="similarity">
    <text evidence="1">Belongs to the SEC5 family.</text>
</comment>
<dbReference type="PANTHER" id="PTHR13043:SF1">
    <property type="entry name" value="EXOCYST COMPLEX COMPONENT 2"/>
    <property type="match status" value="1"/>
</dbReference>
<feature type="region of interest" description="Disordered" evidence="4">
    <location>
        <begin position="570"/>
        <end position="599"/>
    </location>
</feature>
<gene>
    <name evidence="6" type="ORF">WJX72_005935</name>
</gene>
<evidence type="ECO:0000256" key="1">
    <source>
        <dbReference type="ARBA" id="ARBA00010578"/>
    </source>
</evidence>
<feature type="domain" description="Exocyst complex component EXOC2/Sec5 N-terminal" evidence="5">
    <location>
        <begin position="749"/>
        <end position="1093"/>
    </location>
</feature>
<evidence type="ECO:0000313" key="7">
    <source>
        <dbReference type="Proteomes" id="UP001489004"/>
    </source>
</evidence>
<dbReference type="PANTHER" id="PTHR13043">
    <property type="entry name" value="EXOCYST COMPLEX COMPONENT SEC5"/>
    <property type="match status" value="1"/>
</dbReference>
<feature type="compositionally biased region" description="Low complexity" evidence="4">
    <location>
        <begin position="578"/>
        <end position="595"/>
    </location>
</feature>
<protein>
    <recommendedName>
        <fullName evidence="5">Exocyst complex component EXOC2/Sec5 N-terminal domain-containing protein</fullName>
    </recommendedName>
</protein>
<comment type="caution">
    <text evidence="6">The sequence shown here is derived from an EMBL/GenBank/DDBJ whole genome shotgun (WGS) entry which is preliminary data.</text>
</comment>
<feature type="domain" description="Exocyst complex component EXOC2/Sec5 N-terminal" evidence="5">
    <location>
        <begin position="253"/>
        <end position="507"/>
    </location>
</feature>
<evidence type="ECO:0000256" key="2">
    <source>
        <dbReference type="ARBA" id="ARBA00022448"/>
    </source>
</evidence>
<dbReference type="Proteomes" id="UP001489004">
    <property type="component" value="Unassembled WGS sequence"/>
</dbReference>
<evidence type="ECO:0000259" key="5">
    <source>
        <dbReference type="Pfam" id="PF15469"/>
    </source>
</evidence>
<dbReference type="GO" id="GO:0006887">
    <property type="term" value="P:exocytosis"/>
    <property type="evidence" value="ECO:0007669"/>
    <property type="project" value="UniProtKB-KW"/>
</dbReference>
<dbReference type="GO" id="GO:0006893">
    <property type="term" value="P:Golgi to plasma membrane transport"/>
    <property type="evidence" value="ECO:0007669"/>
    <property type="project" value="InterPro"/>
</dbReference>
<evidence type="ECO:0000256" key="4">
    <source>
        <dbReference type="SAM" id="MobiDB-lite"/>
    </source>
</evidence>
<keyword evidence="2" id="KW-0813">Transport</keyword>
<dbReference type="InterPro" id="IPR029175">
    <property type="entry name" value="EXOC2/Sec5"/>
</dbReference>
<sequence>MPPTTVPAGKPVATVPLVWNPVAMMPDDDLADDAPYAADEYGAQDEADAYWLEMPGCWDEVDPGELEAFASHLSAVSEGPSSTAEATPVIPHAPDPSTDAEDLLGQGFIDTRQCTLRRSEGRQRRASVFMAGTHRLGLGVGGITRVPAGPPPPHPGASLRRNEMAAAPHVGLAPALKRHGSVMMGGGSFTSALDRVNQIVGSSLGGSAADSVQRSASSASEAMGRLHTTGRLASVLRMSRPKAVTSMTHQMHKIRKQVMPTSEDFSPSAYLLRMHLNTPLTKLQQGQTRVTANIAEHQEQVKRLVKENFRSVIKTHLSIADIHKYLLKTEMANSEFRCTQGVITSIADVQQAASATYATIVQRQSLVDKSRTAISMFKRQEALLAIPFRIQEFTRLRAYDDVIREYTKAWGLIQGSDTQQRQVKPGSFFDGIMQEIDAAVRDALEQAVESLQDPRLTALEAREPAQLILHLQAQNVPCSLRVNPLLLFIGSKARHFDSRLSRLCSQHGLPPHDFVARALARNRPKKHSVSFKDSEMDDLFNAGTFSSSTLYASSVASTSAMSHDAASTTTAGMSSYHSSEAGSATAGSTLAPSTTMTPSTSQALLAELSDTGTDISEVPSDHSGVTATSVGSEAESAGAKTLAPQTAPPVVTVKTWCRLVGKVTRLLGKHVVAMGQIPTSLGPHLLARPWLSSQAQGDLQHAAADSHVAIAAMTAACKHLLQDILGKLNGAGIAEGDAQAGMAGALEVVLAAADELAAGGGPAPALDAMHDVVETAVSYLVSHICSRMGSQLGQAAQEERWERECSAEVQAEYGSISLMPGRLEGAITEAHVVEVADETEEEREIKLAAKVLRRWLPSHMPSLAALEATEGEVAVAPQWKLLVLLSNCAFVRQKLLPDLSAHFQGLLTADGMPEDDWMNLVRTCGDDVMLVEERLSQSYINSKGAIFEKAVQSYLYEDALWWTREQIPTAIRDEALELMYTLTIVQAEVAYNAPPGMLLQILKVLIKNLLLSWNSEVETVVGGASLGGLVQLSLELHFMKAALVQFVRPPADRVFTSAQAMVAGQVMRVVGAGGPHAARVQEVLGAVRRATSVTAWLDSASERLVAPALQAARLNLNFFMQARTGATSRATPLSKLDNAKRLIKVQGGAEETAAGIPRRLTAKFRMGSAGSITGRRKSLLIAGGLSGLPFNTSFASSSHFSPHSIGAVSQSEAAALWAQRIPQQHAGFSSRGR</sequence>
<evidence type="ECO:0000313" key="6">
    <source>
        <dbReference type="EMBL" id="KAK9807676.1"/>
    </source>
</evidence>
<dbReference type="InterPro" id="IPR039481">
    <property type="entry name" value="EXOC2/Sec5_N_dom"/>
</dbReference>
<dbReference type="AlphaFoldDB" id="A0AAW1PGT8"/>
<accession>A0AAW1PGT8</accession>
<name>A0AAW1PGT8_9CHLO</name>
<evidence type="ECO:0000256" key="3">
    <source>
        <dbReference type="ARBA" id="ARBA00022483"/>
    </source>
</evidence>
<dbReference type="EMBL" id="JALJOR010000012">
    <property type="protein sequence ID" value="KAK9807676.1"/>
    <property type="molecule type" value="Genomic_DNA"/>
</dbReference>
<feature type="region of interest" description="Disordered" evidence="4">
    <location>
        <begin position="204"/>
        <end position="225"/>
    </location>
</feature>
<organism evidence="6 7">
    <name type="scientific">[Myrmecia] bisecta</name>
    <dbReference type="NCBI Taxonomy" id="41462"/>
    <lineage>
        <taxon>Eukaryota</taxon>
        <taxon>Viridiplantae</taxon>
        <taxon>Chlorophyta</taxon>
        <taxon>core chlorophytes</taxon>
        <taxon>Trebouxiophyceae</taxon>
        <taxon>Trebouxiales</taxon>
        <taxon>Trebouxiaceae</taxon>
        <taxon>Myrmecia</taxon>
    </lineage>
</organism>
<reference evidence="6 7" key="1">
    <citation type="journal article" date="2024" name="Nat. Commun.">
        <title>Phylogenomics reveals the evolutionary origins of lichenization in chlorophyte algae.</title>
        <authorList>
            <person name="Puginier C."/>
            <person name="Libourel C."/>
            <person name="Otte J."/>
            <person name="Skaloud P."/>
            <person name="Haon M."/>
            <person name="Grisel S."/>
            <person name="Petersen M."/>
            <person name="Berrin J.G."/>
            <person name="Delaux P.M."/>
            <person name="Dal Grande F."/>
            <person name="Keller J."/>
        </authorList>
    </citation>
    <scope>NUCLEOTIDE SEQUENCE [LARGE SCALE GENOMIC DNA]</scope>
    <source>
        <strain evidence="6 7">SAG 2043</strain>
    </source>
</reference>
<proteinExistence type="inferred from homology"/>
<feature type="region of interest" description="Disordered" evidence="4">
    <location>
        <begin position="613"/>
        <end position="645"/>
    </location>
</feature>
<keyword evidence="7" id="KW-1185">Reference proteome</keyword>
<keyword evidence="3" id="KW-0268">Exocytosis</keyword>
<dbReference type="Pfam" id="PF15469">
    <property type="entry name" value="Sec5"/>
    <property type="match status" value="2"/>
</dbReference>
<feature type="compositionally biased region" description="Polar residues" evidence="4">
    <location>
        <begin position="210"/>
        <end position="220"/>
    </location>
</feature>